<protein>
    <recommendedName>
        <fullName evidence="2">diguanylate cyclase</fullName>
        <ecNumber evidence="2">2.7.7.65</ecNumber>
    </recommendedName>
</protein>
<proteinExistence type="predicted"/>
<dbReference type="GO" id="GO:0005886">
    <property type="term" value="C:plasma membrane"/>
    <property type="evidence" value="ECO:0007669"/>
    <property type="project" value="TreeGrafter"/>
</dbReference>
<dbReference type="InterPro" id="IPR043128">
    <property type="entry name" value="Rev_trsase/Diguanyl_cyclase"/>
</dbReference>
<dbReference type="InterPro" id="IPR000014">
    <property type="entry name" value="PAS"/>
</dbReference>
<gene>
    <name evidence="5" type="ORF">RA178_11415</name>
</gene>
<dbReference type="Gene3D" id="3.30.70.270">
    <property type="match status" value="1"/>
</dbReference>
<accession>A0AA50K9R5</accession>
<reference evidence="5" key="1">
    <citation type="submission" date="2023-08" db="EMBL/GenBank/DDBJ databases">
        <title>Complete genome sequence of Shewanella oncorhynchi Z-P2, a siderophore putrebactin-producing bacterium.</title>
        <authorList>
            <person name="Zhang Y."/>
        </authorList>
    </citation>
    <scope>NUCLEOTIDE SEQUENCE</scope>
    <source>
        <strain evidence="5">Z-P2</strain>
    </source>
</reference>
<feature type="domain" description="GGDEF" evidence="4">
    <location>
        <begin position="176"/>
        <end position="337"/>
    </location>
</feature>
<evidence type="ECO:0000259" key="3">
    <source>
        <dbReference type="PROSITE" id="PS50112"/>
    </source>
</evidence>
<dbReference type="NCBIfam" id="TIGR00229">
    <property type="entry name" value="sensory_box"/>
    <property type="match status" value="1"/>
</dbReference>
<dbReference type="EMBL" id="CP132914">
    <property type="protein sequence ID" value="WMB71068.1"/>
    <property type="molecule type" value="Genomic_DNA"/>
</dbReference>
<dbReference type="PROSITE" id="PS50112">
    <property type="entry name" value="PAS"/>
    <property type="match status" value="1"/>
</dbReference>
<dbReference type="InterPro" id="IPR050469">
    <property type="entry name" value="Diguanylate_Cyclase"/>
</dbReference>
<dbReference type="SMART" id="SM00267">
    <property type="entry name" value="GGDEF"/>
    <property type="match status" value="1"/>
</dbReference>
<dbReference type="NCBIfam" id="TIGR00254">
    <property type="entry name" value="GGDEF"/>
    <property type="match status" value="1"/>
</dbReference>
<dbReference type="Proteomes" id="UP001236800">
    <property type="component" value="Chromosome"/>
</dbReference>
<dbReference type="KEGG" id="sog:RA178_11415"/>
<dbReference type="RefSeq" id="WP_263172123.1">
    <property type="nucleotide sequence ID" value="NZ_CP132914.1"/>
</dbReference>
<dbReference type="PROSITE" id="PS50887">
    <property type="entry name" value="GGDEF"/>
    <property type="match status" value="1"/>
</dbReference>
<dbReference type="CDD" id="cd01949">
    <property type="entry name" value="GGDEF"/>
    <property type="match status" value="1"/>
</dbReference>
<dbReference type="GO" id="GO:1902201">
    <property type="term" value="P:negative regulation of bacterial-type flagellum-dependent cell motility"/>
    <property type="evidence" value="ECO:0007669"/>
    <property type="project" value="TreeGrafter"/>
</dbReference>
<keyword evidence="5" id="KW-0548">Nucleotidyltransferase</keyword>
<evidence type="ECO:0000313" key="5">
    <source>
        <dbReference type="EMBL" id="WMB71068.1"/>
    </source>
</evidence>
<dbReference type="SUPFAM" id="SSF55785">
    <property type="entry name" value="PYP-like sensor domain (PAS domain)"/>
    <property type="match status" value="1"/>
</dbReference>
<feature type="domain" description="PAS" evidence="3">
    <location>
        <begin position="9"/>
        <end position="61"/>
    </location>
</feature>
<dbReference type="Gene3D" id="3.30.450.20">
    <property type="entry name" value="PAS domain"/>
    <property type="match status" value="1"/>
</dbReference>
<dbReference type="EC" id="2.7.7.65" evidence="2"/>
<evidence type="ECO:0000256" key="2">
    <source>
        <dbReference type="ARBA" id="ARBA00012528"/>
    </source>
</evidence>
<dbReference type="AlphaFoldDB" id="A0AA50K9R5"/>
<dbReference type="GO" id="GO:0043709">
    <property type="term" value="P:cell adhesion involved in single-species biofilm formation"/>
    <property type="evidence" value="ECO:0007669"/>
    <property type="project" value="TreeGrafter"/>
</dbReference>
<dbReference type="InterPro" id="IPR000160">
    <property type="entry name" value="GGDEF_dom"/>
</dbReference>
<dbReference type="InterPro" id="IPR035965">
    <property type="entry name" value="PAS-like_dom_sf"/>
</dbReference>
<comment type="cofactor">
    <cofactor evidence="1">
        <name>Mg(2+)</name>
        <dbReference type="ChEBI" id="CHEBI:18420"/>
    </cofactor>
</comment>
<dbReference type="PANTHER" id="PTHR45138:SF24">
    <property type="entry name" value="DIGUANYLATE CYCLASE DGCC-RELATED"/>
    <property type="match status" value="1"/>
</dbReference>
<sequence length="344" mass="39412">MEKESLESVYPFLTEALRLSENGLAVLDKHNHFIFYNHTFAKMFGFVDQDMAGRHFDDMMHFAFTHKQGPKIDHETIEEWLELIHANQRKSAFRRFEVDLVDGSWLQLSEQVYHNGDMVIVCTDITQLKQVEFALRNAQTELNRLALTDELTGIANRRHFFQQLEHEIKRLSRLQLPLCLVMMDIDYFKLVNDRYGHQVGDKILQHFTQFISARTRPYDIFGRFGGEEFALLLPETSIDVAQKIVTRMMSALANEDISAIVADFHYQFSAGVSALTPVITHHAIEENSGILALQSVPSPIEIGSQCRSDAEKLVAEADKALYHAKTTGRNRVVVWDDVILTAKT</sequence>
<dbReference type="GeneID" id="301339800"/>
<dbReference type="Pfam" id="PF00990">
    <property type="entry name" value="GGDEF"/>
    <property type="match status" value="1"/>
</dbReference>
<evidence type="ECO:0000256" key="1">
    <source>
        <dbReference type="ARBA" id="ARBA00001946"/>
    </source>
</evidence>
<dbReference type="Pfam" id="PF12860">
    <property type="entry name" value="PAS_7"/>
    <property type="match status" value="1"/>
</dbReference>
<keyword evidence="5" id="KW-0808">Transferase</keyword>
<organism evidence="5">
    <name type="scientific">Shewanella oncorhynchi</name>
    <dbReference type="NCBI Taxonomy" id="2726434"/>
    <lineage>
        <taxon>Bacteria</taxon>
        <taxon>Pseudomonadati</taxon>
        <taxon>Pseudomonadota</taxon>
        <taxon>Gammaproteobacteria</taxon>
        <taxon>Alteromonadales</taxon>
        <taxon>Shewanellaceae</taxon>
        <taxon>Shewanella</taxon>
    </lineage>
</organism>
<dbReference type="CDD" id="cd00130">
    <property type="entry name" value="PAS"/>
    <property type="match status" value="1"/>
</dbReference>
<dbReference type="SUPFAM" id="SSF55073">
    <property type="entry name" value="Nucleotide cyclase"/>
    <property type="match status" value="1"/>
</dbReference>
<name>A0AA50K9R5_9GAMM</name>
<evidence type="ECO:0000259" key="4">
    <source>
        <dbReference type="PROSITE" id="PS50887"/>
    </source>
</evidence>
<dbReference type="InterPro" id="IPR029787">
    <property type="entry name" value="Nucleotide_cyclase"/>
</dbReference>
<dbReference type="GO" id="GO:0052621">
    <property type="term" value="F:diguanylate cyclase activity"/>
    <property type="evidence" value="ECO:0007669"/>
    <property type="project" value="UniProtKB-EC"/>
</dbReference>
<dbReference type="PANTHER" id="PTHR45138">
    <property type="entry name" value="REGULATORY COMPONENTS OF SENSORY TRANSDUCTION SYSTEM"/>
    <property type="match status" value="1"/>
</dbReference>
<dbReference type="FunFam" id="3.30.70.270:FF:000001">
    <property type="entry name" value="Diguanylate cyclase domain protein"/>
    <property type="match status" value="1"/>
</dbReference>